<feature type="region of interest" description="Disordered" evidence="1">
    <location>
        <begin position="1"/>
        <end position="26"/>
    </location>
</feature>
<accession>A0ABS0NJM5</accession>
<comment type="caution">
    <text evidence="2">The sequence shown here is derived from an EMBL/GenBank/DDBJ whole genome shotgun (WGS) entry which is preliminary data.</text>
</comment>
<dbReference type="Proteomes" id="UP000807371">
    <property type="component" value="Unassembled WGS sequence"/>
</dbReference>
<dbReference type="EMBL" id="JACYXC010000001">
    <property type="protein sequence ID" value="MBH5335356.1"/>
    <property type="molecule type" value="Genomic_DNA"/>
</dbReference>
<proteinExistence type="predicted"/>
<gene>
    <name evidence="2" type="ORF">IHE55_11345</name>
</gene>
<evidence type="ECO:0000256" key="1">
    <source>
        <dbReference type="SAM" id="MobiDB-lite"/>
    </source>
</evidence>
<dbReference type="RefSeq" id="WP_197988924.1">
    <property type="nucleotide sequence ID" value="NZ_JACYXC010000001.1"/>
</dbReference>
<name>A0ABS0NJM5_9ACTN</name>
<sequence length="83" mass="8995">MSDWRIGPRPGHRPRRDGDDGGVAVPLTVTRDGQVVGAADLVLTAAEAEQLHAALCYALDGRPVPDFAPDCRYPVQRRNGAFR</sequence>
<evidence type="ECO:0000313" key="3">
    <source>
        <dbReference type="Proteomes" id="UP000807371"/>
    </source>
</evidence>
<evidence type="ECO:0000313" key="2">
    <source>
        <dbReference type="EMBL" id="MBH5335356.1"/>
    </source>
</evidence>
<keyword evidence="3" id="KW-1185">Reference proteome</keyword>
<reference evidence="2 3" key="1">
    <citation type="submission" date="2020-09" db="EMBL/GenBank/DDBJ databases">
        <title>Biosynthesis of the nuclear factor of activated T cells inhibitor NFAT-133 and its congeners in Streptomyces pactum.</title>
        <authorList>
            <person name="Zhou W."/>
            <person name="Posri P."/>
            <person name="Abugrain M.E."/>
            <person name="Weisberg A.J."/>
            <person name="Chang J.H."/>
            <person name="Mahmud T."/>
        </authorList>
    </citation>
    <scope>NUCLEOTIDE SEQUENCE [LARGE SCALE GENOMIC DNA]</scope>
    <source>
        <strain evidence="2 3">ATCC 27456</strain>
    </source>
</reference>
<protein>
    <submittedName>
        <fullName evidence="2">Uncharacterized protein</fullName>
    </submittedName>
</protein>
<organism evidence="2 3">
    <name type="scientific">Streptomyces pactum</name>
    <dbReference type="NCBI Taxonomy" id="68249"/>
    <lineage>
        <taxon>Bacteria</taxon>
        <taxon>Bacillati</taxon>
        <taxon>Actinomycetota</taxon>
        <taxon>Actinomycetes</taxon>
        <taxon>Kitasatosporales</taxon>
        <taxon>Streptomycetaceae</taxon>
        <taxon>Streptomyces</taxon>
    </lineage>
</organism>